<evidence type="ECO:0000313" key="2">
    <source>
        <dbReference type="Proteomes" id="UP000034037"/>
    </source>
</evidence>
<protein>
    <submittedName>
        <fullName evidence="1">Uncharacterized protein</fullName>
    </submittedName>
</protein>
<dbReference type="AlphaFoldDB" id="A0A0F6WQ31"/>
<name>A0A0F6WQ31_9CORY</name>
<dbReference type="Proteomes" id="UP000034037">
    <property type="component" value="Chromosome"/>
</dbReference>
<keyword evidence="2" id="KW-1185">Reference proteome</keyword>
<dbReference type="PATRIC" id="fig|92706.3.peg.817"/>
<evidence type="ECO:0000313" key="1">
    <source>
        <dbReference type="EMBL" id="AKF26767.1"/>
    </source>
</evidence>
<dbReference type="HOGENOM" id="CLU_1945126_0_0_11"/>
<organism evidence="1 2">
    <name type="scientific">[Brevibacterium] flavum</name>
    <dbReference type="NCBI Taxonomy" id="92706"/>
    <lineage>
        <taxon>Bacteria</taxon>
        <taxon>Bacillati</taxon>
        <taxon>Actinomycetota</taxon>
        <taxon>Actinomycetes</taxon>
        <taxon>Mycobacteriales</taxon>
        <taxon>Corynebacteriaceae</taxon>
        <taxon>Corynebacterium</taxon>
    </lineage>
</organism>
<reference evidence="1 2" key="1">
    <citation type="submission" date="2015-04" db="EMBL/GenBank/DDBJ databases">
        <title>Complete Genome Sequence of Brevibacterium flavum ATCC 15168.</title>
        <authorList>
            <person name="Ahn J."/>
            <person name="Park G."/>
            <person name="Jeon W."/>
            <person name="Jang Y."/>
            <person name="Jang M."/>
            <person name="Lee H."/>
            <person name="Lee H."/>
        </authorList>
    </citation>
    <scope>NUCLEOTIDE SEQUENCE [LARGE SCALE GENOMIC DNA]</scope>
    <source>
        <strain evidence="1 2">ATCC 15168</strain>
    </source>
</reference>
<sequence length="133" mass="14698">MRNIKTVDLEGIQHPPLPQLCLIDLENTDLSPLTKHPTLRMVREENVETLLNVEALGALPGLETVGIDSDEVADALGSIHSLELPRHLRLEKAMDLINRVRVDNRSEISCVTGAFLTPLEPPLEPQCVLVLVI</sequence>
<proteinExistence type="predicted"/>
<gene>
    <name evidence="1" type="ORF">YH66_03955</name>
</gene>
<dbReference type="EMBL" id="CP011309">
    <property type="protein sequence ID" value="AKF26767.1"/>
    <property type="molecule type" value="Genomic_DNA"/>
</dbReference>
<accession>A0A0F6WQ31</accession>
<dbReference type="RefSeq" id="WP_003863584.1">
    <property type="nucleotide sequence ID" value="NZ_CP011309.1"/>
</dbReference>